<gene>
    <name evidence="2" type="ORF">NVV95_01155</name>
</gene>
<dbReference type="Gene3D" id="3.40.50.80">
    <property type="entry name" value="Nucleotide-binding domain of ferredoxin-NADP reductase (FNR) module"/>
    <property type="match status" value="1"/>
</dbReference>
<dbReference type="Pfam" id="PF04954">
    <property type="entry name" value="SIP"/>
    <property type="match status" value="1"/>
</dbReference>
<reference evidence="2" key="1">
    <citation type="submission" date="2022-08" db="EMBL/GenBank/DDBJ databases">
        <authorList>
            <person name="Deng Y."/>
            <person name="Han X.-F."/>
            <person name="Zhang Y.-Q."/>
        </authorList>
    </citation>
    <scope>NUCLEOTIDE SEQUENCE</scope>
    <source>
        <strain evidence="2">CPCC 205716</strain>
    </source>
</reference>
<dbReference type="Gene3D" id="2.40.30.10">
    <property type="entry name" value="Translation factors"/>
    <property type="match status" value="1"/>
</dbReference>
<evidence type="ECO:0000313" key="3">
    <source>
        <dbReference type="Proteomes" id="UP001165580"/>
    </source>
</evidence>
<evidence type="ECO:0000313" key="2">
    <source>
        <dbReference type="EMBL" id="MCS5713151.1"/>
    </source>
</evidence>
<dbReference type="PANTHER" id="PTHR30157:SF0">
    <property type="entry name" value="NADPH-DEPENDENT FERRIC-CHELATE REDUCTASE"/>
    <property type="match status" value="1"/>
</dbReference>
<dbReference type="InterPro" id="IPR039374">
    <property type="entry name" value="SIP_fam"/>
</dbReference>
<comment type="caution">
    <text evidence="2">The sequence shown here is derived from an EMBL/GenBank/DDBJ whole genome shotgun (WGS) entry which is preliminary data.</text>
</comment>
<protein>
    <submittedName>
        <fullName evidence="2">Siderophore-interacting protein</fullName>
    </submittedName>
</protein>
<dbReference type="SUPFAM" id="SSF63380">
    <property type="entry name" value="Riboflavin synthase domain-like"/>
    <property type="match status" value="1"/>
</dbReference>
<proteinExistence type="predicted"/>
<dbReference type="EMBL" id="JANTEZ010000001">
    <property type="protein sequence ID" value="MCS5713151.1"/>
    <property type="molecule type" value="Genomic_DNA"/>
</dbReference>
<dbReference type="PROSITE" id="PS51384">
    <property type="entry name" value="FAD_FR"/>
    <property type="match status" value="1"/>
</dbReference>
<dbReference type="InterPro" id="IPR017938">
    <property type="entry name" value="Riboflavin_synthase-like_b-brl"/>
</dbReference>
<dbReference type="InterPro" id="IPR039261">
    <property type="entry name" value="FNR_nucleotide-bd"/>
</dbReference>
<dbReference type="InterPro" id="IPR013113">
    <property type="entry name" value="SIP_FAD-bd"/>
</dbReference>
<dbReference type="Pfam" id="PF08021">
    <property type="entry name" value="FAD_binding_9"/>
    <property type="match status" value="1"/>
</dbReference>
<dbReference type="CDD" id="cd06193">
    <property type="entry name" value="siderophore_interacting"/>
    <property type="match status" value="1"/>
</dbReference>
<dbReference type="RefSeq" id="WP_259484702.1">
    <property type="nucleotide sequence ID" value="NZ_JANTEZ010000001.1"/>
</dbReference>
<accession>A0ABT2GAK1</accession>
<feature type="domain" description="FAD-binding FR-type" evidence="1">
    <location>
        <begin position="1"/>
        <end position="125"/>
    </location>
</feature>
<organism evidence="2 3">
    <name type="scientific">Herbiconiux gentiana</name>
    <dbReference type="NCBI Taxonomy" id="2970912"/>
    <lineage>
        <taxon>Bacteria</taxon>
        <taxon>Bacillati</taxon>
        <taxon>Actinomycetota</taxon>
        <taxon>Actinomycetes</taxon>
        <taxon>Micrococcales</taxon>
        <taxon>Microbacteriaceae</taxon>
        <taxon>Herbiconiux</taxon>
    </lineage>
</organism>
<dbReference type="Proteomes" id="UP001165580">
    <property type="component" value="Unassembled WGS sequence"/>
</dbReference>
<evidence type="ECO:0000259" key="1">
    <source>
        <dbReference type="PROSITE" id="PS51384"/>
    </source>
</evidence>
<name>A0ABT2GAK1_9MICO</name>
<keyword evidence="3" id="KW-1185">Reference proteome</keyword>
<sequence length="265" mass="29035">MTTTLTVTGTTWVTPTIRRVHLHSADLSAFAESVFTDRYVKLIFPRPGVNYPDPIDVRALRGTMPPEQLPEVRTYTALSPDVDAGTMAIDFVVHGDEGVAGRWAARAREGDGLMVSGPGGAYRPDPDADWHLLVGDESALPAVLAALDALDTDAAVSLVALVESPEHEPAIARRRNVDVRFVHRSTTPGPGALEAAVRAVPWRDGIVQAFVHGEADEVMHRIRPYLKNERGLPRERLSISGYWREGRTEEGFRAWKSELAAAERS</sequence>
<dbReference type="PANTHER" id="PTHR30157">
    <property type="entry name" value="FERRIC REDUCTASE, NADPH-DEPENDENT"/>
    <property type="match status" value="1"/>
</dbReference>
<dbReference type="InterPro" id="IPR007037">
    <property type="entry name" value="SIP_rossman_dom"/>
</dbReference>
<dbReference type="InterPro" id="IPR017927">
    <property type="entry name" value="FAD-bd_FR_type"/>
</dbReference>